<evidence type="ECO:0000313" key="2">
    <source>
        <dbReference type="EMBL" id="CAL70648.1"/>
    </source>
</evidence>
<gene>
    <name evidence="2" type="ordered locus">BCG_0663c</name>
</gene>
<organism evidence="2 3">
    <name type="scientific">Mycobacterium bovis (strain BCG / Pasteur 1173P2)</name>
    <dbReference type="NCBI Taxonomy" id="410289"/>
    <lineage>
        <taxon>Bacteria</taxon>
        <taxon>Bacillati</taxon>
        <taxon>Actinomycetota</taxon>
        <taxon>Actinomycetes</taxon>
        <taxon>Mycobacteriales</taxon>
        <taxon>Mycobacteriaceae</taxon>
        <taxon>Mycobacterium</taxon>
        <taxon>Mycobacterium tuberculosis complex</taxon>
    </lineage>
</organism>
<dbReference type="EMBL" id="AM408590">
    <property type="protein sequence ID" value="CAL70648.1"/>
    <property type="molecule type" value="Genomic_DNA"/>
</dbReference>
<feature type="region of interest" description="Disordered" evidence="1">
    <location>
        <begin position="38"/>
        <end position="58"/>
    </location>
</feature>
<reference evidence="2 3" key="1">
    <citation type="journal article" date="2007" name="Proc. Natl. Acad. Sci. U.S.A.">
        <title>Genome plasticity of BCG and impact on vaccine efficacy.</title>
        <authorList>
            <person name="Brosch R."/>
            <person name="Gordon S.V."/>
            <person name="Garnier T."/>
            <person name="Eiglmeier K."/>
            <person name="Frigui W."/>
            <person name="Valenti P."/>
            <person name="Dos Santos S."/>
            <person name="Duthoy S."/>
            <person name="Lacroix C."/>
            <person name="Garcia-Pelayo C."/>
            <person name="Inwald J.K."/>
            <person name="Golby P."/>
            <person name="Garcia J.N."/>
            <person name="Hewinson R.G."/>
            <person name="Behr M.A."/>
            <person name="Quail M.A."/>
            <person name="Churcher C."/>
            <person name="Barrell B.G."/>
            <person name="Parkhill J."/>
            <person name="Cole S.T."/>
        </authorList>
    </citation>
    <scope>NUCLEOTIDE SEQUENCE [LARGE SCALE GENOMIC DNA]</scope>
    <source>
        <strain evidence="3">BCG / Pasteur 1173P2</strain>
    </source>
</reference>
<sequence>MRIPGNRQCLLVQVLRQVDGSAHRLILTSLHRDARADAHRYSNGTDHAGRAADEPAETAHEPCWVAARGLASQASRAMSATYRPSSFI</sequence>
<name>A0A0H3M2N9_MYCBP</name>
<evidence type="ECO:0000256" key="1">
    <source>
        <dbReference type="SAM" id="MobiDB-lite"/>
    </source>
</evidence>
<feature type="compositionally biased region" description="Basic and acidic residues" evidence="1">
    <location>
        <begin position="47"/>
        <end position="58"/>
    </location>
</feature>
<dbReference type="RefSeq" id="WP_003898530.1">
    <property type="nucleotide sequence ID" value="NC_008769.1"/>
</dbReference>
<accession>A0A0H3M2N9</accession>
<evidence type="ECO:0000313" key="3">
    <source>
        <dbReference type="Proteomes" id="UP000001472"/>
    </source>
</evidence>
<protein>
    <submittedName>
        <fullName evidence="2">Uncharacterized protein</fullName>
    </submittedName>
</protein>
<dbReference type="AlphaFoldDB" id="A0A0H3M2N9"/>
<proteinExistence type="predicted"/>
<dbReference type="KEGG" id="mbb:BCG_0663c"/>
<dbReference type="Proteomes" id="UP000001472">
    <property type="component" value="Chromosome"/>
</dbReference>
<dbReference type="HOGENOM" id="CLU_2634259_0_0_11"/>
<dbReference type="GeneID" id="87624292"/>